<proteinExistence type="predicted"/>
<evidence type="ECO:0000313" key="3">
    <source>
        <dbReference type="Proteomes" id="UP001056132"/>
    </source>
</evidence>
<dbReference type="AlphaFoldDB" id="A0AAE9L4U4"/>
<sequence length="411" mass="44159">MPVDFRRIPSKTVVPEFPQWSVTKWAVLFVAIVGGGAALALYTWPASQPTNTPWFWVRIVGYPLLAWVFIWSTTLAGAHTLRSVASAKNEVSERHELACHAQASMPLALLGHALRFSTDDAENNAQAVVGGQVQMVARTSAAFPKSATTSRWIAIPEKPFYPGNELSEHFRHEVITERLIDDLVARLRGDLGRLPSGTCVRVRSVVASSLASEEVCADIGEKLRGWFPGLSVVMSKDTDALSLFNVDAWADGLWQNEIQLLVAIQLRRAISEELPEGSAEAGVALLVGPPCDHTSIPTALHLHRPATGNATSASEISALATRWGRSKGTDISVVWSDALTDGAIAQLRSTGVASDSAIWIDLRRTIGDCGHAAPWLGVALAAEQAAQTASPQLVVAQEGDQIIALVCRTQS</sequence>
<dbReference type="KEGG" id="ccam:M5D45_27515"/>
<evidence type="ECO:0000256" key="1">
    <source>
        <dbReference type="SAM" id="Phobius"/>
    </source>
</evidence>
<reference evidence="2" key="1">
    <citation type="journal article" date="2022" name="Microbiol. Resour. Announc.">
        <title>Genome Sequence of Cupriavidus campinensis Strain G5, a Member of a Bacterial Consortium Capable of Polyethylene Degradation.</title>
        <authorList>
            <person name="Schneider B."/>
            <person name="Pfeiffer F."/>
            <person name="Dyall-Smith M."/>
            <person name="Kunte H.J."/>
        </authorList>
    </citation>
    <scope>NUCLEOTIDE SEQUENCE</scope>
    <source>
        <strain evidence="2">G5</strain>
    </source>
</reference>
<keyword evidence="1" id="KW-0812">Transmembrane</keyword>
<reference evidence="2" key="2">
    <citation type="submission" date="2022-05" db="EMBL/GenBank/DDBJ databases">
        <authorList>
            <person name="Kunte H.-J."/>
        </authorList>
    </citation>
    <scope>NUCLEOTIDE SEQUENCE</scope>
    <source>
        <strain evidence="2">G5</strain>
    </source>
</reference>
<name>A0AAE9L4U4_9BURK</name>
<protein>
    <submittedName>
        <fullName evidence="2">Uncharacterized protein</fullName>
    </submittedName>
</protein>
<keyword evidence="1" id="KW-0472">Membrane</keyword>
<keyword evidence="1" id="KW-1133">Transmembrane helix</keyword>
<dbReference type="Proteomes" id="UP001056132">
    <property type="component" value="Chromosome 2"/>
</dbReference>
<dbReference type="RefSeq" id="WP_250025601.1">
    <property type="nucleotide sequence ID" value="NZ_CP097331.1"/>
</dbReference>
<feature type="transmembrane region" description="Helical" evidence="1">
    <location>
        <begin position="56"/>
        <end position="78"/>
    </location>
</feature>
<gene>
    <name evidence="2" type="ORF">M5D45_27515</name>
</gene>
<evidence type="ECO:0000313" key="2">
    <source>
        <dbReference type="EMBL" id="URF06824.1"/>
    </source>
</evidence>
<feature type="transmembrane region" description="Helical" evidence="1">
    <location>
        <begin position="25"/>
        <end position="44"/>
    </location>
</feature>
<accession>A0AAE9L4U4</accession>
<dbReference type="EMBL" id="CP097331">
    <property type="protein sequence ID" value="URF06824.1"/>
    <property type="molecule type" value="Genomic_DNA"/>
</dbReference>
<organism evidence="2 3">
    <name type="scientific">Cupriavidus campinensis</name>
    <dbReference type="NCBI Taxonomy" id="151783"/>
    <lineage>
        <taxon>Bacteria</taxon>
        <taxon>Pseudomonadati</taxon>
        <taxon>Pseudomonadota</taxon>
        <taxon>Betaproteobacteria</taxon>
        <taxon>Burkholderiales</taxon>
        <taxon>Burkholderiaceae</taxon>
        <taxon>Cupriavidus</taxon>
    </lineage>
</organism>